<reference evidence="1" key="1">
    <citation type="submission" date="2021-08" db="EMBL/GenBank/DDBJ databases">
        <title>The first chromosome-level gecko genome reveals the dynamic sex chromosomes of Neotropical dwarf geckos (Sphaerodactylidae: Sphaerodactylus).</title>
        <authorList>
            <person name="Pinto B.J."/>
            <person name="Keating S.E."/>
            <person name="Gamble T."/>
        </authorList>
    </citation>
    <scope>NUCLEOTIDE SEQUENCE</scope>
    <source>
        <strain evidence="1">TG3544</strain>
    </source>
</reference>
<gene>
    <name evidence="1" type="ORF">K3G42_002696</name>
</gene>
<accession>A0ACB8F161</accession>
<comment type="caution">
    <text evidence="1">The sequence shown here is derived from an EMBL/GenBank/DDBJ whole genome shotgun (WGS) entry which is preliminary data.</text>
</comment>
<evidence type="ECO:0000313" key="2">
    <source>
        <dbReference type="Proteomes" id="UP000827872"/>
    </source>
</evidence>
<proteinExistence type="predicted"/>
<protein>
    <submittedName>
        <fullName evidence="1">Uncharacterized protein</fullName>
    </submittedName>
</protein>
<sequence>MKPGRAASSVPALSPTGSLELLLKPKHLLVPGWHGLHLLMHDQAEVRRASFWGRLCRYKPSRRLVFVVQCVVAHVSPSDLSVVLETVCPPLLPPDSDREGFNPRNCPSQLYC</sequence>
<keyword evidence="2" id="KW-1185">Reference proteome</keyword>
<dbReference type="Proteomes" id="UP000827872">
    <property type="component" value="Linkage Group LG05"/>
</dbReference>
<name>A0ACB8F161_9SAUR</name>
<organism evidence="1 2">
    <name type="scientific">Sphaerodactylus townsendi</name>
    <dbReference type="NCBI Taxonomy" id="933632"/>
    <lineage>
        <taxon>Eukaryota</taxon>
        <taxon>Metazoa</taxon>
        <taxon>Chordata</taxon>
        <taxon>Craniata</taxon>
        <taxon>Vertebrata</taxon>
        <taxon>Euteleostomi</taxon>
        <taxon>Lepidosauria</taxon>
        <taxon>Squamata</taxon>
        <taxon>Bifurcata</taxon>
        <taxon>Gekkota</taxon>
        <taxon>Sphaerodactylidae</taxon>
        <taxon>Sphaerodactylus</taxon>
    </lineage>
</organism>
<dbReference type="EMBL" id="CM037618">
    <property type="protein sequence ID" value="KAH7998902.1"/>
    <property type="molecule type" value="Genomic_DNA"/>
</dbReference>
<evidence type="ECO:0000313" key="1">
    <source>
        <dbReference type="EMBL" id="KAH7998902.1"/>
    </source>
</evidence>